<protein>
    <submittedName>
        <fullName evidence="2">Uncharacterized protein</fullName>
    </submittedName>
</protein>
<reference evidence="2 3" key="1">
    <citation type="submission" date="2018-01" db="EMBL/GenBank/DDBJ databases">
        <title>Whole genome sequencing of Histamine producing bacteria.</title>
        <authorList>
            <person name="Butler K."/>
        </authorList>
    </citation>
    <scope>NUCLEOTIDE SEQUENCE [LARGE SCALE GENOMIC DNA]</scope>
    <source>
        <strain evidence="2 3">NCIMB 13481</strain>
    </source>
</reference>
<evidence type="ECO:0000256" key="1">
    <source>
        <dbReference type="SAM" id="SignalP"/>
    </source>
</evidence>
<keyword evidence="1" id="KW-0732">Signal</keyword>
<comment type="caution">
    <text evidence="2">The sequence shown here is derived from an EMBL/GenBank/DDBJ whole genome shotgun (WGS) entry which is preliminary data.</text>
</comment>
<name>A0A2T3MEC1_9GAMM</name>
<proteinExistence type="predicted"/>
<gene>
    <name evidence="2" type="ORF">C9I88_16765</name>
</gene>
<dbReference type="AlphaFoldDB" id="A0A2T3MEC1"/>
<organism evidence="2 3">
    <name type="scientific">Photobacterium iliopiscarium</name>
    <dbReference type="NCBI Taxonomy" id="56192"/>
    <lineage>
        <taxon>Bacteria</taxon>
        <taxon>Pseudomonadati</taxon>
        <taxon>Pseudomonadota</taxon>
        <taxon>Gammaproteobacteria</taxon>
        <taxon>Vibrionales</taxon>
        <taxon>Vibrionaceae</taxon>
        <taxon>Photobacterium</taxon>
    </lineage>
</organism>
<dbReference type="RefSeq" id="WP_107237876.1">
    <property type="nucleotide sequence ID" value="NZ_PYLW01000024.1"/>
</dbReference>
<feature type="chain" id="PRO_5015728945" evidence="1">
    <location>
        <begin position="25"/>
        <end position="349"/>
    </location>
</feature>
<accession>A0A2T3MEC1</accession>
<feature type="signal peptide" evidence="1">
    <location>
        <begin position="1"/>
        <end position="24"/>
    </location>
</feature>
<evidence type="ECO:0000313" key="3">
    <source>
        <dbReference type="Proteomes" id="UP000241954"/>
    </source>
</evidence>
<dbReference type="Proteomes" id="UP000241954">
    <property type="component" value="Unassembled WGS sequence"/>
</dbReference>
<dbReference type="EMBL" id="PYLW01000024">
    <property type="protein sequence ID" value="PSV92136.1"/>
    <property type="molecule type" value="Genomic_DNA"/>
</dbReference>
<sequence length="349" mass="39387">MTIKKYIFITTTIFSSLWSINSLAAEDNIIGHWEDANGNFFGEASGENNKPNILINNEKYYISNKDTGEIKLDDGQGYFQPYITDADLIWYKSNDCSGNGYLSNNDGSFIDGPFKAPPAGVIFESTPDIINKTVLMFKYSKGAVMYNSNFHSTGSIQADGNYKCKKYEFHHEHYSYDEVEVKNEILNPPKNIIGNNKYSKLRFSYENGSFAIYANALLPLKLVEKQIEPEPEKRVPFQAVANQVNIRVSASGKLRYVIANSMQPLYEGDITVSRIETGVYDITFPDNYLAHNRAADKLILTCSTNKASRKDTGRTTVGCYKLTNKSVIRVGTDWKQYPSNSDFTLGLQW</sequence>
<evidence type="ECO:0000313" key="2">
    <source>
        <dbReference type="EMBL" id="PSV92136.1"/>
    </source>
</evidence>